<dbReference type="InterPro" id="IPR036390">
    <property type="entry name" value="WH_DNA-bd_sf"/>
</dbReference>
<dbReference type="GO" id="GO:0006950">
    <property type="term" value="P:response to stress"/>
    <property type="evidence" value="ECO:0007669"/>
    <property type="project" value="TreeGrafter"/>
</dbReference>
<comment type="caution">
    <text evidence="2">The sequence shown here is derived from an EMBL/GenBank/DDBJ whole genome shotgun (WGS) entry which is preliminary data.</text>
</comment>
<dbReference type="AlphaFoldDB" id="A0A7W7CHK5"/>
<dbReference type="RefSeq" id="WP_185007794.1">
    <property type="nucleotide sequence ID" value="NZ_BAAAUI010000071.1"/>
</dbReference>
<dbReference type="GO" id="GO:0003677">
    <property type="term" value="F:DNA binding"/>
    <property type="evidence" value="ECO:0007669"/>
    <property type="project" value="UniProtKB-KW"/>
</dbReference>
<dbReference type="SMART" id="SM00347">
    <property type="entry name" value="HTH_MARR"/>
    <property type="match status" value="1"/>
</dbReference>
<keyword evidence="3" id="KW-1185">Reference proteome</keyword>
<evidence type="ECO:0000313" key="3">
    <source>
        <dbReference type="Proteomes" id="UP000533598"/>
    </source>
</evidence>
<dbReference type="PANTHER" id="PTHR33164:SF99">
    <property type="entry name" value="MARR FAMILY REGULATORY PROTEIN"/>
    <property type="match status" value="1"/>
</dbReference>
<gene>
    <name evidence="2" type="ORF">HNR67_007429</name>
</gene>
<dbReference type="PANTHER" id="PTHR33164">
    <property type="entry name" value="TRANSCRIPTIONAL REGULATOR, MARR FAMILY"/>
    <property type="match status" value="1"/>
</dbReference>
<evidence type="ECO:0000313" key="2">
    <source>
        <dbReference type="EMBL" id="MBB4681311.1"/>
    </source>
</evidence>
<dbReference type="InterPro" id="IPR000835">
    <property type="entry name" value="HTH_MarR-typ"/>
</dbReference>
<dbReference type="InterPro" id="IPR039422">
    <property type="entry name" value="MarR/SlyA-like"/>
</dbReference>
<dbReference type="SUPFAM" id="SSF46785">
    <property type="entry name" value="Winged helix' DNA-binding domain"/>
    <property type="match status" value="1"/>
</dbReference>
<reference evidence="2 3" key="1">
    <citation type="submission" date="2020-08" db="EMBL/GenBank/DDBJ databases">
        <title>Sequencing the genomes of 1000 actinobacteria strains.</title>
        <authorList>
            <person name="Klenk H.-P."/>
        </authorList>
    </citation>
    <scope>NUCLEOTIDE SEQUENCE [LARGE SCALE GENOMIC DNA]</scope>
    <source>
        <strain evidence="2 3">DSM 44230</strain>
    </source>
</reference>
<protein>
    <submittedName>
        <fullName evidence="2">DNA-binding MarR family transcriptional regulator</fullName>
    </submittedName>
</protein>
<dbReference type="InterPro" id="IPR036388">
    <property type="entry name" value="WH-like_DNA-bd_sf"/>
</dbReference>
<dbReference type="PRINTS" id="PR00598">
    <property type="entry name" value="HTHMARR"/>
</dbReference>
<keyword evidence="2" id="KW-0238">DNA-binding</keyword>
<proteinExistence type="predicted"/>
<dbReference type="PROSITE" id="PS50995">
    <property type="entry name" value="HTH_MARR_2"/>
    <property type="match status" value="1"/>
</dbReference>
<feature type="domain" description="HTH marR-type" evidence="1">
    <location>
        <begin position="11"/>
        <end position="147"/>
    </location>
</feature>
<sequence length="157" mass="17758">MTDTRWLDDSQQQAWRAFIRVHAELTVRIARQLQADSDLSLAEFEVLVNLSELPEPRIRVLELAKQLNWEKSRVSHQLGRMQKRGLITRAGCEEDRRGSFIELTDQGRAAIEGAAPGHVAVVRRLMFDALAPDQVRALTALCDQVLTNIETANCPKE</sequence>
<evidence type="ECO:0000259" key="1">
    <source>
        <dbReference type="PROSITE" id="PS50995"/>
    </source>
</evidence>
<dbReference type="Gene3D" id="1.10.10.10">
    <property type="entry name" value="Winged helix-like DNA-binding domain superfamily/Winged helix DNA-binding domain"/>
    <property type="match status" value="1"/>
</dbReference>
<dbReference type="EMBL" id="JACHMH010000001">
    <property type="protein sequence ID" value="MBB4681311.1"/>
    <property type="molecule type" value="Genomic_DNA"/>
</dbReference>
<dbReference type="GO" id="GO:0003700">
    <property type="term" value="F:DNA-binding transcription factor activity"/>
    <property type="evidence" value="ECO:0007669"/>
    <property type="project" value="InterPro"/>
</dbReference>
<accession>A0A7W7CHK5</accession>
<dbReference type="Proteomes" id="UP000533598">
    <property type="component" value="Unassembled WGS sequence"/>
</dbReference>
<organism evidence="2 3">
    <name type="scientific">Crossiella cryophila</name>
    <dbReference type="NCBI Taxonomy" id="43355"/>
    <lineage>
        <taxon>Bacteria</taxon>
        <taxon>Bacillati</taxon>
        <taxon>Actinomycetota</taxon>
        <taxon>Actinomycetes</taxon>
        <taxon>Pseudonocardiales</taxon>
        <taxon>Pseudonocardiaceae</taxon>
        <taxon>Crossiella</taxon>
    </lineage>
</organism>
<dbReference type="Pfam" id="PF01047">
    <property type="entry name" value="MarR"/>
    <property type="match status" value="1"/>
</dbReference>
<name>A0A7W7CHK5_9PSEU</name>